<evidence type="ECO:0000259" key="2">
    <source>
        <dbReference type="PROSITE" id="PS50048"/>
    </source>
</evidence>
<dbReference type="InterPro" id="IPR036864">
    <property type="entry name" value="Zn2-C6_fun-type_DNA-bd_sf"/>
</dbReference>
<protein>
    <recommendedName>
        <fullName evidence="2">Zn(2)-C6 fungal-type domain-containing protein</fullName>
    </recommendedName>
</protein>
<sequence length="285" mass="32328">MQHRDTHSSPEDEETSTRKRVCKACDRCRLKKSKCDGASPCNRCQSDNAICVFGERKKSHDKVYPKGYVEMLEQQQDKLVNALQELYDRNLNRRAWPGPPLQKTAKGIPLTHDILDRLGLLKLDDQGIYETFEEDTDVLRQKMTIKEEEHAYPTPTTTKSEFSPATPNFEPFVSRPFAGEKAHPARRFQPTPPMHSPEEDRCMTFPESSLNLGPSMNLDPGSLQSPSQTWMQSASRYVPDMDYNYDVALSYNGMGLMQQKANPCLPMSAWNDDDIGPLGLDPILS</sequence>
<dbReference type="Gene3D" id="4.10.240.10">
    <property type="entry name" value="Zn(2)-C6 fungal-type DNA-binding domain"/>
    <property type="match status" value="1"/>
</dbReference>
<comment type="caution">
    <text evidence="3">The sequence shown here is derived from an EMBL/GenBank/DDBJ whole genome shotgun (WGS) entry which is preliminary data.</text>
</comment>
<dbReference type="PANTHER" id="PTHR47655:SF3">
    <property type="entry name" value="ZN(II)2CYS6 TRANSCRIPTION FACTOR (EUROFUNG)"/>
    <property type="match status" value="1"/>
</dbReference>
<dbReference type="AlphaFoldDB" id="A0A8H6FVS0"/>
<dbReference type="EMBL" id="JACCJC010000024">
    <property type="protein sequence ID" value="KAF6235648.1"/>
    <property type="molecule type" value="Genomic_DNA"/>
</dbReference>
<dbReference type="Proteomes" id="UP000578531">
    <property type="component" value="Unassembled WGS sequence"/>
</dbReference>
<name>A0A8H6FVS0_9LECA</name>
<dbReference type="GO" id="GO:0000981">
    <property type="term" value="F:DNA-binding transcription factor activity, RNA polymerase II-specific"/>
    <property type="evidence" value="ECO:0007669"/>
    <property type="project" value="InterPro"/>
</dbReference>
<dbReference type="CDD" id="cd00067">
    <property type="entry name" value="GAL4"/>
    <property type="match status" value="1"/>
</dbReference>
<dbReference type="SMART" id="SM00066">
    <property type="entry name" value="GAL4"/>
    <property type="match status" value="1"/>
</dbReference>
<dbReference type="FunFam" id="4.10.240.10:FF:000013">
    <property type="entry name" value="C6 transcription factor, putative"/>
    <property type="match status" value="1"/>
</dbReference>
<feature type="domain" description="Zn(2)-C6 fungal-type" evidence="2">
    <location>
        <begin position="24"/>
        <end position="53"/>
    </location>
</feature>
<dbReference type="OrthoDB" id="4151048at2759"/>
<dbReference type="PROSITE" id="PS50048">
    <property type="entry name" value="ZN2_CY6_FUNGAL_2"/>
    <property type="match status" value="1"/>
</dbReference>
<keyword evidence="1" id="KW-0539">Nucleus</keyword>
<dbReference type="GO" id="GO:0008270">
    <property type="term" value="F:zinc ion binding"/>
    <property type="evidence" value="ECO:0007669"/>
    <property type="project" value="InterPro"/>
</dbReference>
<keyword evidence="4" id="KW-1185">Reference proteome</keyword>
<evidence type="ECO:0000256" key="1">
    <source>
        <dbReference type="ARBA" id="ARBA00023242"/>
    </source>
</evidence>
<dbReference type="PANTHER" id="PTHR47655">
    <property type="entry name" value="QUINIC ACID UTILIZATION ACTIVATOR"/>
    <property type="match status" value="1"/>
</dbReference>
<proteinExistence type="predicted"/>
<dbReference type="RefSeq" id="XP_037165016.1">
    <property type="nucleotide sequence ID" value="XM_037308242.1"/>
</dbReference>
<organism evidence="3 4">
    <name type="scientific">Letharia columbiana</name>
    <dbReference type="NCBI Taxonomy" id="112416"/>
    <lineage>
        <taxon>Eukaryota</taxon>
        <taxon>Fungi</taxon>
        <taxon>Dikarya</taxon>
        <taxon>Ascomycota</taxon>
        <taxon>Pezizomycotina</taxon>
        <taxon>Lecanoromycetes</taxon>
        <taxon>OSLEUM clade</taxon>
        <taxon>Lecanoromycetidae</taxon>
        <taxon>Lecanorales</taxon>
        <taxon>Lecanorineae</taxon>
        <taxon>Parmeliaceae</taxon>
        <taxon>Letharia</taxon>
    </lineage>
</organism>
<dbReference type="SUPFAM" id="SSF57701">
    <property type="entry name" value="Zn2/Cys6 DNA-binding domain"/>
    <property type="match status" value="1"/>
</dbReference>
<dbReference type="Pfam" id="PF00172">
    <property type="entry name" value="Zn_clus"/>
    <property type="match status" value="1"/>
</dbReference>
<accession>A0A8H6FVS0</accession>
<reference evidence="3 4" key="1">
    <citation type="journal article" date="2020" name="Genomics">
        <title>Complete, high-quality genomes from long-read metagenomic sequencing of two wolf lichen thalli reveals enigmatic genome architecture.</title>
        <authorList>
            <person name="McKenzie S.K."/>
            <person name="Walston R.F."/>
            <person name="Allen J.L."/>
        </authorList>
    </citation>
    <scope>NUCLEOTIDE SEQUENCE [LARGE SCALE GENOMIC DNA]</scope>
    <source>
        <strain evidence="3">WasteWater2</strain>
    </source>
</reference>
<dbReference type="PROSITE" id="PS00463">
    <property type="entry name" value="ZN2_CY6_FUNGAL_1"/>
    <property type="match status" value="1"/>
</dbReference>
<dbReference type="InterPro" id="IPR001138">
    <property type="entry name" value="Zn2Cys6_DnaBD"/>
</dbReference>
<dbReference type="GeneID" id="59287992"/>
<dbReference type="InterPro" id="IPR052783">
    <property type="entry name" value="Metabolic/Drug-Res_Regulator"/>
</dbReference>
<evidence type="ECO:0000313" key="4">
    <source>
        <dbReference type="Proteomes" id="UP000578531"/>
    </source>
</evidence>
<evidence type="ECO:0000313" key="3">
    <source>
        <dbReference type="EMBL" id="KAF6235648.1"/>
    </source>
</evidence>
<gene>
    <name evidence="3" type="ORF">HO173_006331</name>
</gene>